<gene>
    <name evidence="1" type="ORF">CHU95_00225</name>
</gene>
<dbReference type="Proteomes" id="UP000216998">
    <property type="component" value="Unassembled WGS sequence"/>
</dbReference>
<proteinExistence type="predicted"/>
<sequence>MNRTQLTLALDRMDRLYPNVLQPDYRDEVLGVGRSFAPLARTAKKLGSLLHAHRGRKLDQLEERVVCEVRQLHDELREGAQRLLAAKVWIGDE</sequence>
<dbReference type="AlphaFoldDB" id="A0A255Z8W4"/>
<dbReference type="EMBL" id="NOXU01000007">
    <property type="protein sequence ID" value="OYQ37889.1"/>
    <property type="molecule type" value="Genomic_DNA"/>
</dbReference>
<keyword evidence="2" id="KW-1185">Reference proteome</keyword>
<protein>
    <submittedName>
        <fullName evidence="1">Uncharacterized protein</fullName>
    </submittedName>
</protein>
<dbReference type="RefSeq" id="WP_094452547.1">
    <property type="nucleotide sequence ID" value="NZ_NOXU01000007.1"/>
</dbReference>
<reference evidence="1 2" key="1">
    <citation type="submission" date="2017-07" db="EMBL/GenBank/DDBJ databases">
        <title>Niveispirillum cyanobacteriorum sp. nov., isolated from cyanobacterial aggregates in a eutrophic lake.</title>
        <authorList>
            <person name="Cai H."/>
        </authorList>
    </citation>
    <scope>NUCLEOTIDE SEQUENCE [LARGE SCALE GENOMIC DNA]</scope>
    <source>
        <strain evidence="2">TH1-14</strain>
    </source>
</reference>
<evidence type="ECO:0000313" key="2">
    <source>
        <dbReference type="Proteomes" id="UP000216998"/>
    </source>
</evidence>
<comment type="caution">
    <text evidence="1">The sequence shown here is derived from an EMBL/GenBank/DDBJ whole genome shotgun (WGS) entry which is preliminary data.</text>
</comment>
<organism evidence="1 2">
    <name type="scientific">Niveispirillum lacus</name>
    <dbReference type="NCBI Taxonomy" id="1981099"/>
    <lineage>
        <taxon>Bacteria</taxon>
        <taxon>Pseudomonadati</taxon>
        <taxon>Pseudomonadota</taxon>
        <taxon>Alphaproteobacteria</taxon>
        <taxon>Rhodospirillales</taxon>
        <taxon>Azospirillaceae</taxon>
        <taxon>Niveispirillum</taxon>
    </lineage>
</organism>
<accession>A0A255Z8W4</accession>
<name>A0A255Z8W4_9PROT</name>
<evidence type="ECO:0000313" key="1">
    <source>
        <dbReference type="EMBL" id="OYQ37889.1"/>
    </source>
</evidence>
<dbReference type="OrthoDB" id="7356758at2"/>